<dbReference type="Pfam" id="PF02254">
    <property type="entry name" value="TrkA_N"/>
    <property type="match status" value="1"/>
</dbReference>
<protein>
    <submittedName>
        <fullName evidence="3">NAD dependent epimerase/dehydratase family protein</fullName>
    </submittedName>
</protein>
<proteinExistence type="predicted"/>
<reference evidence="3 4" key="1">
    <citation type="submission" date="2015-11" db="EMBL/GenBank/DDBJ databases">
        <title>Exploring the genomic traits of fungus-feeding bacterial genus Collimonas.</title>
        <authorList>
            <person name="Song C."/>
            <person name="Schmidt R."/>
            <person name="de Jager V."/>
            <person name="Krzyzanowska D."/>
            <person name="Jongedijk E."/>
            <person name="Cankar K."/>
            <person name="Beekwilder J."/>
            <person name="van Veen A."/>
            <person name="de Boer W."/>
            <person name="van Veen J.A."/>
            <person name="Garbeva P."/>
        </authorList>
    </citation>
    <scope>NUCLEOTIDE SEQUENCE [LARGE SCALE GENOMIC DNA]</scope>
    <source>
        <strain evidence="3 4">Ter91</strain>
    </source>
</reference>
<sequence>MKNINTNIKAHYGDRLGKPRLLILGCGDVGLRLLPLLQHRFRVFAVTSQPERCAELRAAGAIPLVADLDQPSTLGRLARLAQFVVHLAPPQSAGEKDRRTRNLAAILPERATLVYISTTGVYGDCGGALIDETRALAPHNGRAMRRVDAEQVLRAWARRRNGRLAILRVPGIYAANRLPLERLHKATPALNAEDDVYTNHIHADDLARIIAAALFKAAPLRIYHASDDSRLKMAEYFDLVAEAFGLPPPPRLPRAELAQVVSPMLLSFMSESRRLQNQRVKLELGVRLRFPDVAAALPALAADRKTKPGG</sequence>
<dbReference type="PANTHER" id="PTHR48079">
    <property type="entry name" value="PROTEIN YEEZ"/>
    <property type="match status" value="1"/>
</dbReference>
<dbReference type="OrthoDB" id="9808276at2"/>
<evidence type="ECO:0000313" key="3">
    <source>
        <dbReference type="EMBL" id="AMP06686.1"/>
    </source>
</evidence>
<evidence type="ECO:0000259" key="1">
    <source>
        <dbReference type="Pfam" id="PF02254"/>
    </source>
</evidence>
<dbReference type="PATRIC" id="fig|279113.9.peg.4341"/>
<evidence type="ECO:0000313" key="4">
    <source>
        <dbReference type="Proteomes" id="UP000074561"/>
    </source>
</evidence>
<dbReference type="RefSeq" id="WP_061943296.1">
    <property type="nucleotide sequence ID" value="NZ_CP013234.1"/>
</dbReference>
<dbReference type="GO" id="GO:0004029">
    <property type="term" value="F:aldehyde dehydrogenase (NAD+) activity"/>
    <property type="evidence" value="ECO:0007669"/>
    <property type="project" value="TreeGrafter"/>
</dbReference>
<dbReference type="InterPro" id="IPR029903">
    <property type="entry name" value="RmlD-like-bd"/>
</dbReference>
<evidence type="ECO:0000259" key="2">
    <source>
        <dbReference type="Pfam" id="PF04321"/>
    </source>
</evidence>
<dbReference type="STRING" id="279113.CPter91_4375"/>
<organism evidence="3 4">
    <name type="scientific">Collimonas pratensis</name>
    <dbReference type="NCBI Taxonomy" id="279113"/>
    <lineage>
        <taxon>Bacteria</taxon>
        <taxon>Pseudomonadati</taxon>
        <taxon>Pseudomonadota</taxon>
        <taxon>Betaproteobacteria</taxon>
        <taxon>Burkholderiales</taxon>
        <taxon>Oxalobacteraceae</taxon>
        <taxon>Collimonas</taxon>
    </lineage>
</organism>
<dbReference type="Gene3D" id="3.40.50.720">
    <property type="entry name" value="NAD(P)-binding Rossmann-like Domain"/>
    <property type="match status" value="1"/>
</dbReference>
<dbReference type="Pfam" id="PF04321">
    <property type="entry name" value="RmlD_sub_bind"/>
    <property type="match status" value="1"/>
</dbReference>
<dbReference type="PANTHER" id="PTHR48079:SF6">
    <property type="entry name" value="NAD(P)-BINDING DOMAIN-CONTAINING PROTEIN-RELATED"/>
    <property type="match status" value="1"/>
</dbReference>
<dbReference type="AlphaFoldDB" id="A0A127Q9K8"/>
<dbReference type="Proteomes" id="UP000074561">
    <property type="component" value="Chromosome"/>
</dbReference>
<dbReference type="GO" id="GO:0006813">
    <property type="term" value="P:potassium ion transport"/>
    <property type="evidence" value="ECO:0007669"/>
    <property type="project" value="InterPro"/>
</dbReference>
<dbReference type="SUPFAM" id="SSF51735">
    <property type="entry name" value="NAD(P)-binding Rossmann-fold domains"/>
    <property type="match status" value="1"/>
</dbReference>
<dbReference type="InterPro" id="IPR036291">
    <property type="entry name" value="NAD(P)-bd_dom_sf"/>
</dbReference>
<dbReference type="InterPro" id="IPR051783">
    <property type="entry name" value="NAD(P)-dependent_oxidoreduct"/>
</dbReference>
<dbReference type="InterPro" id="IPR003148">
    <property type="entry name" value="RCK_N"/>
</dbReference>
<accession>A0A127Q9K8</accession>
<dbReference type="GO" id="GO:0005737">
    <property type="term" value="C:cytoplasm"/>
    <property type="evidence" value="ECO:0007669"/>
    <property type="project" value="TreeGrafter"/>
</dbReference>
<feature type="domain" description="RCK N-terminal" evidence="1">
    <location>
        <begin position="22"/>
        <end position="76"/>
    </location>
</feature>
<dbReference type="KEGG" id="cpra:CPter91_4375"/>
<gene>
    <name evidence="3" type="ORF">CPter91_4375</name>
</gene>
<name>A0A127Q9K8_9BURK</name>
<dbReference type="EMBL" id="CP013234">
    <property type="protein sequence ID" value="AMP06686.1"/>
    <property type="molecule type" value="Genomic_DNA"/>
</dbReference>
<feature type="domain" description="RmlD-like substrate binding" evidence="2">
    <location>
        <begin position="102"/>
        <end position="248"/>
    </location>
</feature>